<evidence type="ECO:0000313" key="5">
    <source>
        <dbReference type="EMBL" id="KAJ6222271.1"/>
    </source>
</evidence>
<comment type="similarity">
    <text evidence="1 3">Belongs to the PPP phosphatase family.</text>
</comment>
<dbReference type="PROSITE" id="PS00125">
    <property type="entry name" value="SER_THR_PHOSPHATASE"/>
    <property type="match status" value="1"/>
</dbReference>
<comment type="caution">
    <text evidence="5">The sequence shown here is derived from an EMBL/GenBank/DDBJ whole genome shotgun (WGS) entry which is preliminary data.</text>
</comment>
<dbReference type="Gene3D" id="3.60.21.10">
    <property type="match status" value="1"/>
</dbReference>
<dbReference type="SMART" id="SM00156">
    <property type="entry name" value="PP2Ac"/>
    <property type="match status" value="1"/>
</dbReference>
<name>A0A9Q0MAF3_BLOTA</name>
<dbReference type="PANTHER" id="PTHR11668:SF496">
    <property type="entry name" value="SERINE_THREONINE-PROTEIN PHOSPHATASE"/>
    <property type="match status" value="1"/>
</dbReference>
<dbReference type="InterPro" id="IPR006186">
    <property type="entry name" value="Ser/Thr-sp_prot-phosphatase"/>
</dbReference>
<dbReference type="Gene3D" id="1.10.238.10">
    <property type="entry name" value="EF-hand"/>
    <property type="match status" value="1"/>
</dbReference>
<dbReference type="GO" id="GO:0005509">
    <property type="term" value="F:calcium ion binding"/>
    <property type="evidence" value="ECO:0007669"/>
    <property type="project" value="InterPro"/>
</dbReference>
<dbReference type="AlphaFoldDB" id="A0A9Q0MAF3"/>
<protein>
    <recommendedName>
        <fullName evidence="3">Serine/threonine-protein phosphatase</fullName>
        <ecNumber evidence="3">3.1.3.16</ecNumber>
    </recommendedName>
</protein>
<keyword evidence="3" id="KW-0378">Hydrolase</keyword>
<comment type="catalytic activity">
    <reaction evidence="3">
        <text>O-phospho-L-threonyl-[protein] + H2O = L-threonyl-[protein] + phosphate</text>
        <dbReference type="Rhea" id="RHEA:47004"/>
        <dbReference type="Rhea" id="RHEA-COMP:11060"/>
        <dbReference type="Rhea" id="RHEA-COMP:11605"/>
        <dbReference type="ChEBI" id="CHEBI:15377"/>
        <dbReference type="ChEBI" id="CHEBI:30013"/>
        <dbReference type="ChEBI" id="CHEBI:43474"/>
        <dbReference type="ChEBI" id="CHEBI:61977"/>
        <dbReference type="EC" id="3.1.3.16"/>
    </reaction>
</comment>
<dbReference type="GO" id="GO:0005634">
    <property type="term" value="C:nucleus"/>
    <property type="evidence" value="ECO:0007669"/>
    <property type="project" value="TreeGrafter"/>
</dbReference>
<evidence type="ECO:0000313" key="6">
    <source>
        <dbReference type="Proteomes" id="UP001142055"/>
    </source>
</evidence>
<dbReference type="InterPro" id="IPR002048">
    <property type="entry name" value="EF_hand_dom"/>
</dbReference>
<dbReference type="InterPro" id="IPR029052">
    <property type="entry name" value="Metallo-depent_PP-like"/>
</dbReference>
<dbReference type="Pfam" id="PF00149">
    <property type="entry name" value="Metallophos"/>
    <property type="match status" value="1"/>
</dbReference>
<evidence type="ECO:0000256" key="2">
    <source>
        <dbReference type="ARBA" id="ARBA00022837"/>
    </source>
</evidence>
<dbReference type="GO" id="GO:0004722">
    <property type="term" value="F:protein serine/threonine phosphatase activity"/>
    <property type="evidence" value="ECO:0007669"/>
    <property type="project" value="UniProtKB-EC"/>
</dbReference>
<dbReference type="InterPro" id="IPR050341">
    <property type="entry name" value="PP1_catalytic_subunit"/>
</dbReference>
<dbReference type="EC" id="3.1.3.16" evidence="3"/>
<proteinExistence type="inferred from homology"/>
<sequence length="948" mass="109913">MSTFTGSTSGPNQANSTTTTTITTILPLITPKYSLEYYDRINHCLILILHCPLHKKVALCGPKDSSGIVKYQWFPYSFFSPNQTWKQTRYETMRTIFGREWSDGPHSILKCRWIELVRLQLPRSQKFINRIMYYIQINPNMNDMCERVRTINGTIHLEWYPIKDGIKGTINNLWAPIDAILSQFNSMINTNSETAMYRQPVEITLQSVFNFLPNSGQMIAPTRDDEMLLESNVTDREAERLYDDYIEHCFPCLFMSRASFECYMIMRHHLESNSDRVNSYWNAFRYDNKQCLSFQELFIGLVAINRPTPHCETRIKLIFRFYDNDQDGYLSKEEIRSMVADLKPNMNKKEVELEADVKLLQIRRLITSRTPNTSNTPPKTGKVNNDGRTAVRKAFVGFNTFFKAITGRILQGTSKLCRSRALLVIQRDLIVSRMEQTYGRKLSFRNVITSTNQHLRCRSCVIRNQHYPYQLANHWILLNHNRQLIYVQRMSQSSSSSPTIGTSIGIELSSKVVPTSVTQHSFETQFDPNSLPNMYIKLIRDFNNSNMKGNVNEFRGLMHDMPIQQQPQFVTEIEIICQRMLRLVQMEKHVVDVQSPTYVIGDIHGNIEDLLTLENVLWPTIPFFGGNRFLFLGDYVDRGRWSFECAIYLFCLKLLAPNKITLLRGNHEVRMIQMEYSYRMELYVKFGERYGERFFELTNQVFDNLPYCAIIDERIYTAHGGIPFTGYGETLRTSMERLRKGCSPTPKENPDLIQLWEILWSDPMENKALRFQYEMIIDRRRASVKRAAANTIAMILGGGSPPMSTTTTPITMMEPTATTPTVTTPMITTTTQTRLPPVQSMNTSTPEENQLTRQFRMGYLRNQRRGTAYFFSEQAFLTFCAVNSFTHMIRGHEVPPDGFRLNFGNRCITTFSCSHYCGCNNRCAVVYVQDNRIRLVQIDTFMNNSATD</sequence>
<dbReference type="SUPFAM" id="SSF47473">
    <property type="entry name" value="EF-hand"/>
    <property type="match status" value="1"/>
</dbReference>
<accession>A0A9Q0MAF3</accession>
<dbReference type="GO" id="GO:0005737">
    <property type="term" value="C:cytoplasm"/>
    <property type="evidence" value="ECO:0007669"/>
    <property type="project" value="TreeGrafter"/>
</dbReference>
<dbReference type="InterPro" id="IPR004843">
    <property type="entry name" value="Calcineurin-like_PHP"/>
</dbReference>
<organism evidence="5 6">
    <name type="scientific">Blomia tropicalis</name>
    <name type="common">Mite</name>
    <dbReference type="NCBI Taxonomy" id="40697"/>
    <lineage>
        <taxon>Eukaryota</taxon>
        <taxon>Metazoa</taxon>
        <taxon>Ecdysozoa</taxon>
        <taxon>Arthropoda</taxon>
        <taxon>Chelicerata</taxon>
        <taxon>Arachnida</taxon>
        <taxon>Acari</taxon>
        <taxon>Acariformes</taxon>
        <taxon>Sarcoptiformes</taxon>
        <taxon>Astigmata</taxon>
        <taxon>Glycyphagoidea</taxon>
        <taxon>Echimyopodidae</taxon>
        <taxon>Blomia</taxon>
    </lineage>
</organism>
<reference evidence="5" key="1">
    <citation type="submission" date="2022-12" db="EMBL/GenBank/DDBJ databases">
        <title>Genome assemblies of Blomia tropicalis.</title>
        <authorList>
            <person name="Cui Y."/>
        </authorList>
    </citation>
    <scope>NUCLEOTIDE SEQUENCE</scope>
    <source>
        <tissue evidence="5">Adult mites</tissue>
    </source>
</reference>
<dbReference type="PROSITE" id="PS50222">
    <property type="entry name" value="EF_HAND_2"/>
    <property type="match status" value="1"/>
</dbReference>
<evidence type="ECO:0000256" key="1">
    <source>
        <dbReference type="ARBA" id="ARBA00008294"/>
    </source>
</evidence>
<dbReference type="CDD" id="cd00051">
    <property type="entry name" value="EFh"/>
    <property type="match status" value="1"/>
</dbReference>
<dbReference type="Proteomes" id="UP001142055">
    <property type="component" value="Chromosome 1"/>
</dbReference>
<dbReference type="PROSITE" id="PS00018">
    <property type="entry name" value="EF_HAND_1"/>
    <property type="match status" value="1"/>
</dbReference>
<dbReference type="SUPFAM" id="SSF56300">
    <property type="entry name" value="Metallo-dependent phosphatases"/>
    <property type="match status" value="1"/>
</dbReference>
<dbReference type="InterPro" id="IPR011992">
    <property type="entry name" value="EF-hand-dom_pair"/>
</dbReference>
<dbReference type="SMART" id="SM00054">
    <property type="entry name" value="EFh"/>
    <property type="match status" value="1"/>
</dbReference>
<gene>
    <name evidence="5" type="ORF">RDWZM_000816</name>
</gene>
<dbReference type="InterPro" id="IPR018247">
    <property type="entry name" value="EF_Hand_1_Ca_BS"/>
</dbReference>
<dbReference type="PANTHER" id="PTHR11668">
    <property type="entry name" value="SERINE/THREONINE PROTEIN PHOSPHATASE"/>
    <property type="match status" value="1"/>
</dbReference>
<evidence type="ECO:0000259" key="4">
    <source>
        <dbReference type="PROSITE" id="PS50222"/>
    </source>
</evidence>
<keyword evidence="2" id="KW-0106">Calcium</keyword>
<feature type="domain" description="EF-hand" evidence="4">
    <location>
        <begin position="310"/>
        <end position="345"/>
    </location>
</feature>
<dbReference type="PRINTS" id="PR00114">
    <property type="entry name" value="STPHPHTASE"/>
</dbReference>
<dbReference type="CDD" id="cd00144">
    <property type="entry name" value="MPP_PPP_family"/>
    <property type="match status" value="1"/>
</dbReference>
<dbReference type="EMBL" id="JAPWDV010000001">
    <property type="protein sequence ID" value="KAJ6222271.1"/>
    <property type="molecule type" value="Genomic_DNA"/>
</dbReference>
<evidence type="ECO:0000256" key="3">
    <source>
        <dbReference type="RuleBase" id="RU004273"/>
    </source>
</evidence>
<keyword evidence="6" id="KW-1185">Reference proteome</keyword>